<keyword evidence="9 11" id="KW-0443">Lipid metabolism</keyword>
<protein>
    <recommendedName>
        <fullName evidence="11">Holo-[acyl-carrier-protein] synthase</fullName>
        <shortName evidence="11">Holo-ACP synthase</shortName>
        <ecNumber evidence="11">2.7.8.7</ecNumber>
    </recommendedName>
    <alternativeName>
        <fullName evidence="11">4'-phosphopantetheinyl transferase AcpS</fullName>
    </alternativeName>
</protein>
<comment type="similarity">
    <text evidence="11">Belongs to the P-Pant transferase superfamily. AcpS family.</text>
</comment>
<feature type="binding site" evidence="11">
    <location>
        <position position="71"/>
    </location>
    <ligand>
        <name>Mg(2+)</name>
        <dbReference type="ChEBI" id="CHEBI:18420"/>
    </ligand>
</feature>
<keyword evidence="8 11" id="KW-0460">Magnesium</keyword>
<evidence type="ECO:0000259" key="12">
    <source>
        <dbReference type="Pfam" id="PF01648"/>
    </source>
</evidence>
<reference evidence="13 14" key="1">
    <citation type="journal article" date="2015" name="Genome Announc.">
        <title>Expanding the biotechnology potential of lactobacilli through comparative genomics of 213 strains and associated genera.</title>
        <authorList>
            <person name="Sun Z."/>
            <person name="Harris H.M."/>
            <person name="McCann A."/>
            <person name="Guo C."/>
            <person name="Argimon S."/>
            <person name="Zhang W."/>
            <person name="Yang X."/>
            <person name="Jeffery I.B."/>
            <person name="Cooney J.C."/>
            <person name="Kagawa T.F."/>
            <person name="Liu W."/>
            <person name="Song Y."/>
            <person name="Salvetti E."/>
            <person name="Wrobel A."/>
            <person name="Rasinkangas P."/>
            <person name="Parkhill J."/>
            <person name="Rea M.C."/>
            <person name="O'Sullivan O."/>
            <person name="Ritari J."/>
            <person name="Douillard F.P."/>
            <person name="Paul Ross R."/>
            <person name="Yang R."/>
            <person name="Briner A.E."/>
            <person name="Felis G.E."/>
            <person name="de Vos W.M."/>
            <person name="Barrangou R."/>
            <person name="Klaenhammer T.R."/>
            <person name="Caufield P.W."/>
            <person name="Cui Y."/>
            <person name="Zhang H."/>
            <person name="O'Toole P.W."/>
        </authorList>
    </citation>
    <scope>NUCLEOTIDE SEQUENCE [LARGE SCALE GENOMIC DNA]</scope>
    <source>
        <strain evidence="13 14">DSM 19394</strain>
    </source>
</reference>
<keyword evidence="4 11" id="KW-0444">Lipid biosynthesis</keyword>
<dbReference type="InterPro" id="IPR050559">
    <property type="entry name" value="P-Pant_transferase_sf"/>
</dbReference>
<dbReference type="STRING" id="1423715.FD25_GL000929"/>
<keyword evidence="10 11" id="KW-0275">Fatty acid biosynthesis</keyword>
<dbReference type="SUPFAM" id="SSF56214">
    <property type="entry name" value="4'-phosphopantetheinyl transferase"/>
    <property type="match status" value="1"/>
</dbReference>
<evidence type="ECO:0000256" key="9">
    <source>
        <dbReference type="ARBA" id="ARBA00023098"/>
    </source>
</evidence>
<dbReference type="NCBIfam" id="TIGR00516">
    <property type="entry name" value="acpS"/>
    <property type="match status" value="1"/>
</dbReference>
<keyword evidence="3 11" id="KW-0963">Cytoplasm</keyword>
<dbReference type="PANTHER" id="PTHR12215">
    <property type="entry name" value="PHOSPHOPANTETHEINE TRANSFERASE"/>
    <property type="match status" value="1"/>
</dbReference>
<dbReference type="GO" id="GO:0006633">
    <property type="term" value="P:fatty acid biosynthetic process"/>
    <property type="evidence" value="ECO:0007669"/>
    <property type="project" value="UniProtKB-UniRule"/>
</dbReference>
<keyword evidence="7 11" id="KW-0276">Fatty acid metabolism</keyword>
<dbReference type="EMBL" id="AZDV01000007">
    <property type="protein sequence ID" value="KRK95546.1"/>
    <property type="molecule type" value="Genomic_DNA"/>
</dbReference>
<evidence type="ECO:0000256" key="4">
    <source>
        <dbReference type="ARBA" id="ARBA00022516"/>
    </source>
</evidence>
<comment type="similarity">
    <text evidence="2">Belongs to the P-Pant transferase superfamily. Gsp/Sfp/HetI/AcpT family.</text>
</comment>
<dbReference type="Gene3D" id="3.90.470.20">
    <property type="entry name" value="4'-phosphopantetheinyl transferase domain"/>
    <property type="match status" value="1"/>
</dbReference>
<dbReference type="Pfam" id="PF01648">
    <property type="entry name" value="ACPS"/>
    <property type="match status" value="1"/>
</dbReference>
<dbReference type="PANTHER" id="PTHR12215:SF10">
    <property type="entry name" value="L-AMINOADIPATE-SEMIALDEHYDE DEHYDROGENASE-PHOSPHOPANTETHEINYL TRANSFERASE"/>
    <property type="match status" value="1"/>
</dbReference>
<organism evidence="13 14">
    <name type="scientific">Levilactobacillus acidifarinae DSM 19394 = JCM 15949</name>
    <dbReference type="NCBI Taxonomy" id="1423715"/>
    <lineage>
        <taxon>Bacteria</taxon>
        <taxon>Bacillati</taxon>
        <taxon>Bacillota</taxon>
        <taxon>Bacilli</taxon>
        <taxon>Lactobacillales</taxon>
        <taxon>Lactobacillaceae</taxon>
        <taxon>Levilactobacillus</taxon>
    </lineage>
</organism>
<comment type="caution">
    <text evidence="13">The sequence shown here is derived from an EMBL/GenBank/DDBJ whole genome shotgun (WGS) entry which is preliminary data.</text>
</comment>
<evidence type="ECO:0000256" key="11">
    <source>
        <dbReference type="HAMAP-Rule" id="MF_00101"/>
    </source>
</evidence>
<dbReference type="HAMAP" id="MF_00101">
    <property type="entry name" value="AcpS"/>
    <property type="match status" value="1"/>
</dbReference>
<dbReference type="NCBIfam" id="TIGR00556">
    <property type="entry name" value="pantethn_trn"/>
    <property type="match status" value="1"/>
</dbReference>
<comment type="cofactor">
    <cofactor evidence="1 11">
        <name>Mg(2+)</name>
        <dbReference type="ChEBI" id="CHEBI:18420"/>
    </cofactor>
</comment>
<evidence type="ECO:0000256" key="5">
    <source>
        <dbReference type="ARBA" id="ARBA00022679"/>
    </source>
</evidence>
<dbReference type="PATRIC" id="fig|1423715.3.peg.956"/>
<sequence length="133" mass="14509">MLKYGLDVLGGETMIYGTGIDITDLARVKEVVTKYPNFLTRVLTPGELADYQQLSGQRAIEYLGGRWSVKESYGKALGTGIGHDFGFQDLEVRDNTAGRPVVKFQPFGGMAHVSISHTASVVMTQVILERGQA</sequence>
<proteinExistence type="inferred from homology"/>
<keyword evidence="14" id="KW-1185">Reference proteome</keyword>
<dbReference type="AlphaFoldDB" id="A0A0R1LT84"/>
<dbReference type="GO" id="GO:0000287">
    <property type="term" value="F:magnesium ion binding"/>
    <property type="evidence" value="ECO:0007669"/>
    <property type="project" value="UniProtKB-UniRule"/>
</dbReference>
<dbReference type="GO" id="GO:0005829">
    <property type="term" value="C:cytosol"/>
    <property type="evidence" value="ECO:0007669"/>
    <property type="project" value="TreeGrafter"/>
</dbReference>
<accession>A0A0R1LT84</accession>
<name>A0A0R1LT84_9LACO</name>
<evidence type="ECO:0000256" key="10">
    <source>
        <dbReference type="ARBA" id="ARBA00023160"/>
    </source>
</evidence>
<evidence type="ECO:0000256" key="6">
    <source>
        <dbReference type="ARBA" id="ARBA00022723"/>
    </source>
</evidence>
<dbReference type="InterPro" id="IPR037143">
    <property type="entry name" value="4-PPantetheinyl_Trfase_dom_sf"/>
</dbReference>
<evidence type="ECO:0000256" key="3">
    <source>
        <dbReference type="ARBA" id="ARBA00022490"/>
    </source>
</evidence>
<evidence type="ECO:0000256" key="1">
    <source>
        <dbReference type="ARBA" id="ARBA00001946"/>
    </source>
</evidence>
<evidence type="ECO:0000256" key="8">
    <source>
        <dbReference type="ARBA" id="ARBA00022842"/>
    </source>
</evidence>
<comment type="catalytic activity">
    <reaction evidence="11">
        <text>apo-[ACP] + CoA = holo-[ACP] + adenosine 3',5'-bisphosphate + H(+)</text>
        <dbReference type="Rhea" id="RHEA:12068"/>
        <dbReference type="Rhea" id="RHEA-COMP:9685"/>
        <dbReference type="Rhea" id="RHEA-COMP:9690"/>
        <dbReference type="ChEBI" id="CHEBI:15378"/>
        <dbReference type="ChEBI" id="CHEBI:29999"/>
        <dbReference type="ChEBI" id="CHEBI:57287"/>
        <dbReference type="ChEBI" id="CHEBI:58343"/>
        <dbReference type="ChEBI" id="CHEBI:64479"/>
        <dbReference type="EC" id="2.7.8.7"/>
    </reaction>
</comment>
<dbReference type="InterPro" id="IPR008278">
    <property type="entry name" value="4-PPantetheinyl_Trfase_dom"/>
</dbReference>
<dbReference type="InterPro" id="IPR004568">
    <property type="entry name" value="Ppantetheine-prot_Trfase_dom"/>
</dbReference>
<comment type="function">
    <text evidence="11">Transfers the 4'-phosphopantetheine moiety from coenzyme A to a Ser of acyl-carrier-protein.</text>
</comment>
<evidence type="ECO:0000313" key="14">
    <source>
        <dbReference type="Proteomes" id="UP000051955"/>
    </source>
</evidence>
<keyword evidence="5 11" id="KW-0808">Transferase</keyword>
<dbReference type="EC" id="2.7.8.7" evidence="11"/>
<evidence type="ECO:0000256" key="7">
    <source>
        <dbReference type="ARBA" id="ARBA00022832"/>
    </source>
</evidence>
<keyword evidence="6 11" id="KW-0479">Metal-binding</keyword>
<feature type="binding site" evidence="11">
    <location>
        <position position="21"/>
    </location>
    <ligand>
        <name>Mg(2+)</name>
        <dbReference type="ChEBI" id="CHEBI:18420"/>
    </ligand>
</feature>
<dbReference type="Proteomes" id="UP000051955">
    <property type="component" value="Unassembled WGS sequence"/>
</dbReference>
<evidence type="ECO:0000313" key="13">
    <source>
        <dbReference type="EMBL" id="KRK95546.1"/>
    </source>
</evidence>
<dbReference type="GO" id="GO:0008897">
    <property type="term" value="F:holo-[acyl-carrier-protein] synthase activity"/>
    <property type="evidence" value="ECO:0007669"/>
    <property type="project" value="UniProtKB-UniRule"/>
</dbReference>
<dbReference type="InterPro" id="IPR002582">
    <property type="entry name" value="ACPS"/>
</dbReference>
<comment type="subcellular location">
    <subcellularLocation>
        <location evidence="11">Cytoplasm</location>
    </subcellularLocation>
</comment>
<gene>
    <name evidence="11" type="primary">acpS</name>
    <name evidence="13" type="ORF">FD25_GL000929</name>
</gene>
<dbReference type="GO" id="GO:0019878">
    <property type="term" value="P:lysine biosynthetic process via aminoadipic acid"/>
    <property type="evidence" value="ECO:0007669"/>
    <property type="project" value="TreeGrafter"/>
</dbReference>
<evidence type="ECO:0000256" key="2">
    <source>
        <dbReference type="ARBA" id="ARBA00010990"/>
    </source>
</evidence>
<feature type="domain" description="4'-phosphopantetheinyl transferase" evidence="12">
    <location>
        <begin position="18"/>
        <end position="117"/>
    </location>
</feature>